<accession>A0A1Q8EMQ7</accession>
<organism evidence="1 2">
    <name type="scientific">Pseudomonas chlororaphis</name>
    <dbReference type="NCBI Taxonomy" id="587753"/>
    <lineage>
        <taxon>Bacteria</taxon>
        <taxon>Pseudomonadati</taxon>
        <taxon>Pseudomonadota</taxon>
        <taxon>Gammaproteobacteria</taxon>
        <taxon>Pseudomonadales</taxon>
        <taxon>Pseudomonadaceae</taxon>
        <taxon>Pseudomonas</taxon>
    </lineage>
</organism>
<evidence type="ECO:0000313" key="2">
    <source>
        <dbReference type="Proteomes" id="UP000185578"/>
    </source>
</evidence>
<protein>
    <submittedName>
        <fullName evidence="1">Uncharacterized protein</fullName>
    </submittedName>
</protein>
<dbReference type="EMBL" id="MSCT01000018">
    <property type="protein sequence ID" value="OLF53078.1"/>
    <property type="molecule type" value="Genomic_DNA"/>
</dbReference>
<sequence length="266" mass="30183">MSTQESKHLRVFLDEVGNSVHCINTIVVGLSHLSASTVTPDGLNITWKPGNVENSSRNARRFAVRSAIVYAVESFFEYLGGMCRDKHWPNGLGNFNDASSKASKAERVSSVLADIPAIEREWLILTELSCHWRNKIVHAQSTANISSTATDFLKSRKTEIYNNLHHLDVNQLLADFKTDKLTLKDGTTLITLLIKCARAVDLHYYDQLPEVSFEQLIAELEECEEYKALTNQQRSMKRTRQIQHWLRINYSTTDAALLQRVADAYL</sequence>
<dbReference type="Proteomes" id="UP000185578">
    <property type="component" value="Unassembled WGS sequence"/>
</dbReference>
<name>A0A1Q8EMQ7_9PSED</name>
<evidence type="ECO:0000313" key="1">
    <source>
        <dbReference type="EMBL" id="OLF53078.1"/>
    </source>
</evidence>
<dbReference type="OrthoDB" id="6399735at2"/>
<dbReference type="AlphaFoldDB" id="A0A1Q8EMQ7"/>
<reference evidence="1 2" key="1">
    <citation type="submission" date="2016-12" db="EMBL/GenBank/DDBJ databases">
        <authorList>
            <person name="Song W.-J."/>
            <person name="Kurnit D.M."/>
        </authorList>
    </citation>
    <scope>NUCLEOTIDE SEQUENCE [LARGE SCALE GENOMIC DNA]</scope>
    <source>
        <strain evidence="1 2">PCL1601</strain>
    </source>
</reference>
<gene>
    <name evidence="1" type="ORF">BTN82_19265</name>
</gene>
<comment type="caution">
    <text evidence="1">The sequence shown here is derived from an EMBL/GenBank/DDBJ whole genome shotgun (WGS) entry which is preliminary data.</text>
</comment>
<proteinExistence type="predicted"/>